<evidence type="ECO:0000313" key="1">
    <source>
        <dbReference type="EMBL" id="OQV20025.1"/>
    </source>
</evidence>
<gene>
    <name evidence="1" type="ORF">BV898_06029</name>
</gene>
<reference evidence="2" key="1">
    <citation type="submission" date="2017-01" db="EMBL/GenBank/DDBJ databases">
        <title>Comparative genomics of anhydrobiosis in the tardigrade Hypsibius dujardini.</title>
        <authorList>
            <person name="Yoshida Y."/>
            <person name="Koutsovoulos G."/>
            <person name="Laetsch D."/>
            <person name="Stevens L."/>
            <person name="Kumar S."/>
            <person name="Horikawa D."/>
            <person name="Ishino K."/>
            <person name="Komine S."/>
            <person name="Tomita M."/>
            <person name="Blaxter M."/>
            <person name="Arakawa K."/>
        </authorList>
    </citation>
    <scope>NUCLEOTIDE SEQUENCE [LARGE SCALE GENOMIC DNA]</scope>
    <source>
        <strain evidence="2">Z151</strain>
    </source>
</reference>
<organism evidence="1 2">
    <name type="scientific">Hypsibius exemplaris</name>
    <name type="common">Freshwater tardigrade</name>
    <dbReference type="NCBI Taxonomy" id="2072580"/>
    <lineage>
        <taxon>Eukaryota</taxon>
        <taxon>Metazoa</taxon>
        <taxon>Ecdysozoa</taxon>
        <taxon>Tardigrada</taxon>
        <taxon>Eutardigrada</taxon>
        <taxon>Parachela</taxon>
        <taxon>Hypsibioidea</taxon>
        <taxon>Hypsibiidae</taxon>
        <taxon>Hypsibius</taxon>
    </lineage>
</organism>
<keyword evidence="2" id="KW-1185">Reference proteome</keyword>
<protein>
    <submittedName>
        <fullName evidence="1">Uncharacterized protein</fullName>
    </submittedName>
</protein>
<dbReference type="InterPro" id="IPR032675">
    <property type="entry name" value="LRR_dom_sf"/>
</dbReference>
<evidence type="ECO:0000313" key="2">
    <source>
        <dbReference type="Proteomes" id="UP000192578"/>
    </source>
</evidence>
<sequence>MITMVSVKLLHFEREDLEGFPRLESLRLDAVRISVLDKFMFQSLVPAGTPSMLSDLQISSGGIKSMDWDFLRPIAGSLENLKLEALHLAANRWNCSEETFKLEQTSTVSLRNNNLQTIPRCFLDSLSAAALESLHLQTSMTAFCATYTKCDCCDLNSLAFWLQNGGHYGVIRSIKCGVKMTTFNYFPGQLNFPRVCHGPETTTDSPPTHIATFTQPSAGHSVANASVEYESDDDILATGLDLASLLAAANCKNMRIFSMGQDILLRGGVLNRSAGQEGPDHSEILKSTEALYKRLTFTVMLLVYSSTVAPFTSSEHEEGVPIKSSAVLWFSKQCTLCRKEPLLLAQTSAILRSAKIRPNLQRPHRS</sequence>
<dbReference type="Proteomes" id="UP000192578">
    <property type="component" value="Unassembled WGS sequence"/>
</dbReference>
<dbReference type="AlphaFoldDB" id="A0A1W0WXT4"/>
<accession>A0A1W0WXT4</accession>
<dbReference type="SUPFAM" id="SSF52047">
    <property type="entry name" value="RNI-like"/>
    <property type="match status" value="1"/>
</dbReference>
<dbReference type="EMBL" id="MTYJ01000034">
    <property type="protein sequence ID" value="OQV20025.1"/>
    <property type="molecule type" value="Genomic_DNA"/>
</dbReference>
<comment type="caution">
    <text evidence="1">The sequence shown here is derived from an EMBL/GenBank/DDBJ whole genome shotgun (WGS) entry which is preliminary data.</text>
</comment>
<dbReference type="Gene3D" id="3.80.10.10">
    <property type="entry name" value="Ribonuclease Inhibitor"/>
    <property type="match status" value="1"/>
</dbReference>
<proteinExistence type="predicted"/>
<name>A0A1W0WXT4_HYPEX</name>